<comment type="subcellular location">
    <subcellularLocation>
        <location evidence="1">Cell membrane</location>
        <topology evidence="1">Multi-pass membrane protein</topology>
    </subcellularLocation>
</comment>
<evidence type="ECO:0000256" key="1">
    <source>
        <dbReference type="RuleBase" id="RU367016"/>
    </source>
</evidence>
<feature type="transmembrane region" description="Helical" evidence="1">
    <location>
        <begin position="16"/>
        <end position="42"/>
    </location>
</feature>
<dbReference type="PANTHER" id="PTHR30353">
    <property type="entry name" value="INNER MEMBRANE PROTEIN DEDA-RELATED"/>
    <property type="match status" value="1"/>
</dbReference>
<keyword evidence="1" id="KW-0812">Transmembrane</keyword>
<protein>
    <submittedName>
        <fullName evidence="2">DedA family protein</fullName>
    </submittedName>
</protein>
<keyword evidence="1" id="KW-0472">Membrane</keyword>
<dbReference type="PANTHER" id="PTHR30353:SF15">
    <property type="entry name" value="INNER MEMBRANE PROTEIN YABI"/>
    <property type="match status" value="1"/>
</dbReference>
<feature type="transmembrane region" description="Helical" evidence="1">
    <location>
        <begin position="48"/>
        <end position="69"/>
    </location>
</feature>
<comment type="caution">
    <text evidence="2">The sequence shown here is derived from an EMBL/GenBank/DDBJ whole genome shotgun (WGS) entry which is preliminary data.</text>
</comment>
<evidence type="ECO:0000313" key="2">
    <source>
        <dbReference type="EMBL" id="KKR43916.1"/>
    </source>
</evidence>
<keyword evidence="1" id="KW-1133">Transmembrane helix</keyword>
<dbReference type="InterPro" id="IPR032818">
    <property type="entry name" value="DedA-like"/>
</dbReference>
<comment type="similarity">
    <text evidence="1">Belongs to the DedA family.</text>
</comment>
<feature type="transmembrane region" description="Helical" evidence="1">
    <location>
        <begin position="171"/>
        <end position="190"/>
    </location>
</feature>
<proteinExistence type="inferred from homology"/>
<feature type="transmembrane region" description="Helical" evidence="1">
    <location>
        <begin position="102"/>
        <end position="122"/>
    </location>
</feature>
<keyword evidence="1" id="KW-1003">Cell membrane</keyword>
<dbReference type="EMBL" id="LBYC01000001">
    <property type="protein sequence ID" value="KKR43916.1"/>
    <property type="molecule type" value="Genomic_DNA"/>
</dbReference>
<name>A0A0G0R2F6_9BACT</name>
<dbReference type="AlphaFoldDB" id="A0A0G0R2F6"/>
<sequence>MHTVNLLTSLVENHQVLAYVVIYLGLIFEGEIFIISTGILAQLGALNVWFSLLFILLGGFSKTILGYTLGKFLYKKFNHHRVFNYIKKRVYAVLPRFKVKPFWSIFISKFIMGANYLVVIFAGYENVDYKKFIKAEVSSTLIWAPLMLSVGYFFGYTALHITREIWKFSMVILIMFIIFVIFDKFISWVFELFEEYYHGSR</sequence>
<accession>A0A0G0R2F6</accession>
<organism evidence="2 3">
    <name type="scientific">Candidatus Nomurabacteria bacterium GW2011_GWF2_40_12</name>
    <dbReference type="NCBI Taxonomy" id="1618776"/>
    <lineage>
        <taxon>Bacteria</taxon>
        <taxon>Candidatus Nomuraibacteriota</taxon>
    </lineage>
</organism>
<evidence type="ECO:0000313" key="3">
    <source>
        <dbReference type="Proteomes" id="UP000034301"/>
    </source>
</evidence>
<reference evidence="2 3" key="1">
    <citation type="journal article" date="2015" name="Nature">
        <title>rRNA introns, odd ribosomes, and small enigmatic genomes across a large radiation of phyla.</title>
        <authorList>
            <person name="Brown C.T."/>
            <person name="Hug L.A."/>
            <person name="Thomas B.C."/>
            <person name="Sharon I."/>
            <person name="Castelle C.J."/>
            <person name="Singh A."/>
            <person name="Wilkins M.J."/>
            <person name="Williams K.H."/>
            <person name="Banfield J.F."/>
        </authorList>
    </citation>
    <scope>NUCLEOTIDE SEQUENCE [LARGE SCALE GENOMIC DNA]</scope>
</reference>
<dbReference type="Proteomes" id="UP000034301">
    <property type="component" value="Unassembled WGS sequence"/>
</dbReference>
<dbReference type="GO" id="GO:0005886">
    <property type="term" value="C:plasma membrane"/>
    <property type="evidence" value="ECO:0007669"/>
    <property type="project" value="UniProtKB-SubCell"/>
</dbReference>
<feature type="transmembrane region" description="Helical" evidence="1">
    <location>
        <begin position="142"/>
        <end position="159"/>
    </location>
</feature>
<gene>
    <name evidence="2" type="ORF">UT78_C0001G0102</name>
</gene>